<dbReference type="EMBL" id="KQ965791">
    <property type="protein sequence ID" value="KXS12123.1"/>
    <property type="molecule type" value="Genomic_DNA"/>
</dbReference>
<reference evidence="1 2" key="1">
    <citation type="journal article" date="2015" name="Genome Biol. Evol.">
        <title>Phylogenomic analyses indicate that early fungi evolved digesting cell walls of algal ancestors of land plants.</title>
        <authorList>
            <person name="Chang Y."/>
            <person name="Wang S."/>
            <person name="Sekimoto S."/>
            <person name="Aerts A.L."/>
            <person name="Choi C."/>
            <person name="Clum A."/>
            <person name="LaButti K.M."/>
            <person name="Lindquist E.A."/>
            <person name="Yee Ngan C."/>
            <person name="Ohm R.A."/>
            <person name="Salamov A.A."/>
            <person name="Grigoriev I.V."/>
            <person name="Spatafora J.W."/>
            <person name="Berbee M.L."/>
        </authorList>
    </citation>
    <scope>NUCLEOTIDE SEQUENCE [LARGE SCALE GENOMIC DNA]</scope>
    <source>
        <strain evidence="1 2">JEL478</strain>
    </source>
</reference>
<organism evidence="1 2">
    <name type="scientific">Gonapodya prolifera (strain JEL478)</name>
    <name type="common">Monoblepharis prolifera</name>
    <dbReference type="NCBI Taxonomy" id="1344416"/>
    <lineage>
        <taxon>Eukaryota</taxon>
        <taxon>Fungi</taxon>
        <taxon>Fungi incertae sedis</taxon>
        <taxon>Chytridiomycota</taxon>
        <taxon>Chytridiomycota incertae sedis</taxon>
        <taxon>Monoblepharidomycetes</taxon>
        <taxon>Monoblepharidales</taxon>
        <taxon>Gonapodyaceae</taxon>
        <taxon>Gonapodya</taxon>
    </lineage>
</organism>
<dbReference type="AlphaFoldDB" id="A0A139A707"/>
<dbReference type="Proteomes" id="UP000070544">
    <property type="component" value="Unassembled WGS sequence"/>
</dbReference>
<protein>
    <submittedName>
        <fullName evidence="1">Uncharacterized protein</fullName>
    </submittedName>
</protein>
<accession>A0A139A707</accession>
<evidence type="ECO:0000313" key="1">
    <source>
        <dbReference type="EMBL" id="KXS12123.1"/>
    </source>
</evidence>
<name>A0A139A707_GONPJ</name>
<gene>
    <name evidence="1" type="ORF">M427DRAFT_59810</name>
</gene>
<proteinExistence type="predicted"/>
<evidence type="ECO:0000313" key="2">
    <source>
        <dbReference type="Proteomes" id="UP000070544"/>
    </source>
</evidence>
<sequence length="60" mass="7106">MESREDGYRRTIWEYGYLWTKADALVGNPVRYEEVADLAAGAILKRLARESWKRGNCWKR</sequence>
<keyword evidence="2" id="KW-1185">Reference proteome</keyword>